<dbReference type="InterPro" id="IPR003507">
    <property type="entry name" value="S66_fam"/>
</dbReference>
<gene>
    <name evidence="9" type="ORF">IAB31_08780</name>
</gene>
<dbReference type="InterPro" id="IPR029062">
    <property type="entry name" value="Class_I_gatase-like"/>
</dbReference>
<keyword evidence="2" id="KW-0121">Carboxypeptidase</keyword>
<dbReference type="Pfam" id="PF17676">
    <property type="entry name" value="Peptidase_S66C"/>
    <property type="match status" value="1"/>
</dbReference>
<dbReference type="GO" id="GO:0004180">
    <property type="term" value="F:carboxypeptidase activity"/>
    <property type="evidence" value="ECO:0007669"/>
    <property type="project" value="UniProtKB-KW"/>
</dbReference>
<dbReference type="Gene3D" id="3.40.50.10740">
    <property type="entry name" value="Class I glutamine amidotransferase-like"/>
    <property type="match status" value="1"/>
</dbReference>
<organism evidence="9 10">
    <name type="scientific">Candidatus Choladousia intestinavium</name>
    <dbReference type="NCBI Taxonomy" id="2840727"/>
    <lineage>
        <taxon>Bacteria</taxon>
        <taxon>Bacillati</taxon>
        <taxon>Bacillota</taxon>
        <taxon>Clostridia</taxon>
        <taxon>Lachnospirales</taxon>
        <taxon>Lachnospiraceae</taxon>
        <taxon>Lachnospiraceae incertae sedis</taxon>
        <taxon>Candidatus Choladousia</taxon>
    </lineage>
</organism>
<feature type="domain" description="LD-carboxypeptidase N-terminal" evidence="7">
    <location>
        <begin position="31"/>
        <end position="141"/>
    </location>
</feature>
<feature type="active site" description="Nucleophile" evidence="6">
    <location>
        <position position="126"/>
    </location>
</feature>
<dbReference type="EMBL" id="DVGK01000102">
    <property type="protein sequence ID" value="HIR14002.1"/>
    <property type="molecule type" value="Genomic_DNA"/>
</dbReference>
<evidence type="ECO:0000259" key="8">
    <source>
        <dbReference type="Pfam" id="PF17676"/>
    </source>
</evidence>
<evidence type="ECO:0000256" key="3">
    <source>
        <dbReference type="ARBA" id="ARBA00022670"/>
    </source>
</evidence>
<reference evidence="9" key="1">
    <citation type="submission" date="2020-10" db="EMBL/GenBank/DDBJ databases">
        <authorList>
            <person name="Gilroy R."/>
        </authorList>
    </citation>
    <scope>NUCLEOTIDE SEQUENCE</scope>
    <source>
        <strain evidence="9">ChiSjej4B22-8148</strain>
    </source>
</reference>
<comment type="caution">
    <text evidence="9">The sequence shown here is derived from an EMBL/GenBank/DDBJ whole genome shotgun (WGS) entry which is preliminary data.</text>
</comment>
<keyword evidence="4" id="KW-0378">Hydrolase</keyword>
<dbReference type="InterPro" id="IPR027461">
    <property type="entry name" value="Carboxypeptidase_A_C_sf"/>
</dbReference>
<dbReference type="GO" id="GO:0006508">
    <property type="term" value="P:proteolysis"/>
    <property type="evidence" value="ECO:0007669"/>
    <property type="project" value="UniProtKB-KW"/>
</dbReference>
<dbReference type="AlphaFoldDB" id="A0A9D1AEM8"/>
<evidence type="ECO:0000256" key="1">
    <source>
        <dbReference type="ARBA" id="ARBA00010233"/>
    </source>
</evidence>
<keyword evidence="3" id="KW-0645">Protease</keyword>
<dbReference type="SUPFAM" id="SSF141986">
    <property type="entry name" value="LD-carboxypeptidase A C-terminal domain-like"/>
    <property type="match status" value="1"/>
</dbReference>
<evidence type="ECO:0000256" key="6">
    <source>
        <dbReference type="PIRSR" id="PIRSR028757-1"/>
    </source>
</evidence>
<dbReference type="Gene3D" id="3.50.30.60">
    <property type="entry name" value="LD-carboxypeptidase A C-terminal domain-like"/>
    <property type="match status" value="1"/>
</dbReference>
<feature type="active site" description="Charge relay system" evidence="6">
    <location>
        <position position="289"/>
    </location>
</feature>
<protein>
    <submittedName>
        <fullName evidence="9">LD-carboxypeptidase</fullName>
    </submittedName>
</protein>
<dbReference type="SUPFAM" id="SSF52317">
    <property type="entry name" value="Class I glutamine amidotransferase-like"/>
    <property type="match status" value="1"/>
</dbReference>
<reference evidence="9" key="2">
    <citation type="journal article" date="2021" name="PeerJ">
        <title>Extensive microbial diversity within the chicken gut microbiome revealed by metagenomics and culture.</title>
        <authorList>
            <person name="Gilroy R."/>
            <person name="Ravi A."/>
            <person name="Getino M."/>
            <person name="Pursley I."/>
            <person name="Horton D.L."/>
            <person name="Alikhan N.F."/>
            <person name="Baker D."/>
            <person name="Gharbi K."/>
            <person name="Hall N."/>
            <person name="Watson M."/>
            <person name="Adriaenssens E.M."/>
            <person name="Foster-Nyarko E."/>
            <person name="Jarju S."/>
            <person name="Secka A."/>
            <person name="Antonio M."/>
            <person name="Oren A."/>
            <person name="Chaudhuri R.R."/>
            <person name="La Ragione R."/>
            <person name="Hildebrand F."/>
            <person name="Pallen M.J."/>
        </authorList>
    </citation>
    <scope>NUCLEOTIDE SEQUENCE</scope>
    <source>
        <strain evidence="9">ChiSjej4B22-8148</strain>
    </source>
</reference>
<sequence length="307" mass="33315">MCQRRVDGGRKVKVRTAAPGKNFVLNPGDTVAVIGCSDPIGESHRLQAEECRKILEGWGLKVRMAASLKHGWWQGEKRGRELTDFYGDAEVKAIFDLSGGDLANTTLPYIDWKTVAAHPKPFWGYSDLTALLNAIYAKTGQYGCLYQLRNLVSGEKQTQEKQRADFYRTVFQGEDALNGFSAVFLQGDSMEGTVVGGNLRCLLKLAGTPYFPDLSDKILFLESLGGGSWLTASLFGQLRLMGAFEKIRGLLLGTFTKLQESGCSPDLEEIILSAAPGGLPVAVTGEIGHGKDSKCLIVGGSLKMEAE</sequence>
<evidence type="ECO:0000259" key="7">
    <source>
        <dbReference type="Pfam" id="PF02016"/>
    </source>
</evidence>
<evidence type="ECO:0000256" key="5">
    <source>
        <dbReference type="ARBA" id="ARBA00022825"/>
    </source>
</evidence>
<evidence type="ECO:0000256" key="2">
    <source>
        <dbReference type="ARBA" id="ARBA00022645"/>
    </source>
</evidence>
<dbReference type="InterPro" id="IPR040921">
    <property type="entry name" value="Peptidase_S66C"/>
</dbReference>
<name>A0A9D1AEM8_9FIRM</name>
<dbReference type="PIRSF" id="PIRSF028757">
    <property type="entry name" value="LD-carboxypeptidase"/>
    <property type="match status" value="1"/>
</dbReference>
<evidence type="ECO:0000313" key="9">
    <source>
        <dbReference type="EMBL" id="HIR14002.1"/>
    </source>
</evidence>
<keyword evidence="5" id="KW-0720">Serine protease</keyword>
<dbReference type="InterPro" id="IPR040449">
    <property type="entry name" value="Peptidase_S66_N"/>
</dbReference>
<dbReference type="PANTHER" id="PTHR30237:SF2">
    <property type="entry name" value="MUREIN TETRAPEPTIDE CARBOXYPEPTIDASE"/>
    <property type="match status" value="1"/>
</dbReference>
<feature type="domain" description="LD-carboxypeptidase C-terminal" evidence="8">
    <location>
        <begin position="191"/>
        <end position="303"/>
    </location>
</feature>
<dbReference type="InterPro" id="IPR027478">
    <property type="entry name" value="LdcA_N"/>
</dbReference>
<evidence type="ECO:0000313" key="10">
    <source>
        <dbReference type="Proteomes" id="UP000886757"/>
    </source>
</evidence>
<dbReference type="PANTHER" id="PTHR30237">
    <property type="entry name" value="MURAMOYLTETRAPEPTIDE CARBOXYPEPTIDASE"/>
    <property type="match status" value="1"/>
</dbReference>
<dbReference type="Pfam" id="PF02016">
    <property type="entry name" value="Peptidase_S66"/>
    <property type="match status" value="1"/>
</dbReference>
<proteinExistence type="inferred from homology"/>
<dbReference type="CDD" id="cd07025">
    <property type="entry name" value="Peptidase_S66"/>
    <property type="match status" value="1"/>
</dbReference>
<evidence type="ECO:0000256" key="4">
    <source>
        <dbReference type="ARBA" id="ARBA00022801"/>
    </source>
</evidence>
<comment type="similarity">
    <text evidence="1">Belongs to the peptidase S66 family.</text>
</comment>
<dbReference type="Proteomes" id="UP000886757">
    <property type="component" value="Unassembled WGS sequence"/>
</dbReference>
<accession>A0A9D1AEM8</accession>
<feature type="active site" description="Charge relay system" evidence="6">
    <location>
        <position position="222"/>
    </location>
</feature>
<dbReference type="GO" id="GO:0008236">
    <property type="term" value="F:serine-type peptidase activity"/>
    <property type="evidence" value="ECO:0007669"/>
    <property type="project" value="UniProtKB-KW"/>
</dbReference>